<reference evidence="2" key="1">
    <citation type="submission" date="2022-07" db="EMBL/GenBank/DDBJ databases">
        <title>Complete genome of CX2.</title>
        <authorList>
            <person name="Cao G."/>
        </authorList>
    </citation>
    <scope>NUCLEOTIDE SEQUENCE</scope>
    <source>
        <strain evidence="2">CX2</strain>
    </source>
</reference>
<accession>A0ABY5FPG7</accession>
<feature type="signal peptide" evidence="1">
    <location>
        <begin position="1"/>
        <end position="24"/>
    </location>
</feature>
<dbReference type="PROSITE" id="PS51257">
    <property type="entry name" value="PROKAR_LIPOPROTEIN"/>
    <property type="match status" value="1"/>
</dbReference>
<dbReference type="Proteomes" id="UP001060325">
    <property type="component" value="Chromosome"/>
</dbReference>
<dbReference type="RefSeq" id="WP_255177832.1">
    <property type="nucleotide sequence ID" value="NZ_CP101462.1"/>
</dbReference>
<evidence type="ECO:0000313" key="2">
    <source>
        <dbReference type="EMBL" id="UTT43446.1"/>
    </source>
</evidence>
<proteinExistence type="predicted"/>
<evidence type="ECO:0008006" key="4">
    <source>
        <dbReference type="Google" id="ProtNLM"/>
    </source>
</evidence>
<keyword evidence="1" id="KW-0732">Signal</keyword>
<dbReference type="EMBL" id="CP101462">
    <property type="protein sequence ID" value="UTT43446.1"/>
    <property type="molecule type" value="Genomic_DNA"/>
</dbReference>
<gene>
    <name evidence="2" type="ORF">NMQ00_02795</name>
</gene>
<evidence type="ECO:0000256" key="1">
    <source>
        <dbReference type="SAM" id="SignalP"/>
    </source>
</evidence>
<organism evidence="2 3">
    <name type="scientific">Exiguobacterium aurantiacum</name>
    <dbReference type="NCBI Taxonomy" id="33987"/>
    <lineage>
        <taxon>Bacteria</taxon>
        <taxon>Bacillati</taxon>
        <taxon>Bacillota</taxon>
        <taxon>Bacilli</taxon>
        <taxon>Bacillales</taxon>
        <taxon>Bacillales Family XII. Incertae Sedis</taxon>
        <taxon>Exiguobacterium</taxon>
    </lineage>
</organism>
<keyword evidence="3" id="KW-1185">Reference proteome</keyword>
<name>A0ABY5FPG7_9BACL</name>
<feature type="chain" id="PRO_5046643413" description="Sugar ABC transporter substrate-binding protein" evidence="1">
    <location>
        <begin position="25"/>
        <end position="52"/>
    </location>
</feature>
<sequence length="52" mass="5602">MNRKSKKMFALTMSALMTTSLALAGCSGDEAGADGKVELTFMFRGNPEEDEL</sequence>
<protein>
    <recommendedName>
        <fullName evidence="4">Sugar ABC transporter substrate-binding protein</fullName>
    </recommendedName>
</protein>
<evidence type="ECO:0000313" key="3">
    <source>
        <dbReference type="Proteomes" id="UP001060325"/>
    </source>
</evidence>